<keyword evidence="2" id="KW-1185">Reference proteome</keyword>
<accession>A0ACB8R2Z8</accession>
<dbReference type="Proteomes" id="UP000814033">
    <property type="component" value="Unassembled WGS sequence"/>
</dbReference>
<gene>
    <name evidence="1" type="ORF">FA95DRAFT_1567719</name>
</gene>
<organism evidence="1 2">
    <name type="scientific">Auriscalpium vulgare</name>
    <dbReference type="NCBI Taxonomy" id="40419"/>
    <lineage>
        <taxon>Eukaryota</taxon>
        <taxon>Fungi</taxon>
        <taxon>Dikarya</taxon>
        <taxon>Basidiomycota</taxon>
        <taxon>Agaricomycotina</taxon>
        <taxon>Agaricomycetes</taxon>
        <taxon>Russulales</taxon>
        <taxon>Auriscalpiaceae</taxon>
        <taxon>Auriscalpium</taxon>
    </lineage>
</organism>
<proteinExistence type="predicted"/>
<comment type="caution">
    <text evidence="1">The sequence shown here is derived from an EMBL/GenBank/DDBJ whole genome shotgun (WGS) entry which is preliminary data.</text>
</comment>
<protein>
    <submittedName>
        <fullName evidence="1">Uncharacterized protein</fullName>
    </submittedName>
</protein>
<sequence length="85" mass="8715">MFRFPASLGGRSAHWCGALLCAGERPAFCSRLVSKGAHLPCRAAQAARGGGVSGTRKPPGARVASGSATRERYAADSVRAAVRAC</sequence>
<reference evidence="1" key="2">
    <citation type="journal article" date="2022" name="New Phytol.">
        <title>Evolutionary transition to the ectomycorrhizal habit in the genomes of a hyperdiverse lineage of mushroom-forming fungi.</title>
        <authorList>
            <person name="Looney B."/>
            <person name="Miyauchi S."/>
            <person name="Morin E."/>
            <person name="Drula E."/>
            <person name="Courty P.E."/>
            <person name="Kohler A."/>
            <person name="Kuo A."/>
            <person name="LaButti K."/>
            <person name="Pangilinan J."/>
            <person name="Lipzen A."/>
            <person name="Riley R."/>
            <person name="Andreopoulos W."/>
            <person name="He G."/>
            <person name="Johnson J."/>
            <person name="Nolan M."/>
            <person name="Tritt A."/>
            <person name="Barry K.W."/>
            <person name="Grigoriev I.V."/>
            <person name="Nagy L.G."/>
            <person name="Hibbett D."/>
            <person name="Henrissat B."/>
            <person name="Matheny P.B."/>
            <person name="Labbe J."/>
            <person name="Martin F.M."/>
        </authorList>
    </citation>
    <scope>NUCLEOTIDE SEQUENCE</scope>
    <source>
        <strain evidence="1">FP105234-sp</strain>
    </source>
</reference>
<reference evidence="1" key="1">
    <citation type="submission" date="2021-02" db="EMBL/GenBank/DDBJ databases">
        <authorList>
            <consortium name="DOE Joint Genome Institute"/>
            <person name="Ahrendt S."/>
            <person name="Looney B.P."/>
            <person name="Miyauchi S."/>
            <person name="Morin E."/>
            <person name="Drula E."/>
            <person name="Courty P.E."/>
            <person name="Chicoki N."/>
            <person name="Fauchery L."/>
            <person name="Kohler A."/>
            <person name="Kuo A."/>
            <person name="Labutti K."/>
            <person name="Pangilinan J."/>
            <person name="Lipzen A."/>
            <person name="Riley R."/>
            <person name="Andreopoulos W."/>
            <person name="He G."/>
            <person name="Johnson J."/>
            <person name="Barry K.W."/>
            <person name="Grigoriev I.V."/>
            <person name="Nagy L."/>
            <person name="Hibbett D."/>
            <person name="Henrissat B."/>
            <person name="Matheny P.B."/>
            <person name="Labbe J."/>
            <person name="Martin F."/>
        </authorList>
    </citation>
    <scope>NUCLEOTIDE SEQUENCE</scope>
    <source>
        <strain evidence="1">FP105234-sp</strain>
    </source>
</reference>
<evidence type="ECO:0000313" key="1">
    <source>
        <dbReference type="EMBL" id="KAI0038474.1"/>
    </source>
</evidence>
<evidence type="ECO:0000313" key="2">
    <source>
        <dbReference type="Proteomes" id="UP000814033"/>
    </source>
</evidence>
<name>A0ACB8R2Z8_9AGAM</name>
<dbReference type="EMBL" id="MU276491">
    <property type="protein sequence ID" value="KAI0038474.1"/>
    <property type="molecule type" value="Genomic_DNA"/>
</dbReference>